<keyword evidence="1" id="KW-0732">Signal</keyword>
<sequence length="100" mass="11110">MKTKKHGLLALALISSFTLMGAVSAAVQYPDGGVWTYGEGSGGGWAFSNYYHGKKYHYSSLVSRWNSLSDRGEAVAGETSEAWIWTEFGEQVSFYYDYDD</sequence>
<feature type="chain" id="PRO_5018648105" evidence="1">
    <location>
        <begin position="26"/>
        <end position="100"/>
    </location>
</feature>
<gene>
    <name evidence="2" type="ORF">D8847_04185</name>
</gene>
<dbReference type="Gene3D" id="2.60.40.2850">
    <property type="match status" value="1"/>
</dbReference>
<name>A0A3R9IRE4_STRMT</name>
<accession>A0A3R9IRE4</accession>
<dbReference type="RefSeq" id="WP_185757918.1">
    <property type="nucleotide sequence ID" value="NZ_RJNY01000006.1"/>
</dbReference>
<evidence type="ECO:0000313" key="2">
    <source>
        <dbReference type="EMBL" id="RSI98057.1"/>
    </source>
</evidence>
<dbReference type="AlphaFoldDB" id="A0A3R9IRE4"/>
<dbReference type="NCBIfam" id="TIGR01653">
    <property type="entry name" value="lactococcin_972"/>
    <property type="match status" value="1"/>
</dbReference>
<evidence type="ECO:0000313" key="3">
    <source>
        <dbReference type="Proteomes" id="UP000281657"/>
    </source>
</evidence>
<dbReference type="Pfam" id="PF09683">
    <property type="entry name" value="Lactococcin_972"/>
    <property type="match status" value="1"/>
</dbReference>
<protein>
    <submittedName>
        <fullName evidence="2">Bacteriocin (Lactococcin_972)</fullName>
    </submittedName>
</protein>
<dbReference type="EMBL" id="RJNY01000006">
    <property type="protein sequence ID" value="RSI98057.1"/>
    <property type="molecule type" value="Genomic_DNA"/>
</dbReference>
<dbReference type="InterPro" id="IPR006540">
    <property type="entry name" value="Lactococcin_972"/>
</dbReference>
<organism evidence="2 3">
    <name type="scientific">Streptococcus mitis</name>
    <dbReference type="NCBI Taxonomy" id="28037"/>
    <lineage>
        <taxon>Bacteria</taxon>
        <taxon>Bacillati</taxon>
        <taxon>Bacillota</taxon>
        <taxon>Bacilli</taxon>
        <taxon>Lactobacillales</taxon>
        <taxon>Streptococcaceae</taxon>
        <taxon>Streptococcus</taxon>
        <taxon>Streptococcus mitis group</taxon>
    </lineage>
</organism>
<proteinExistence type="predicted"/>
<reference evidence="2 3" key="1">
    <citation type="submission" date="2018-11" db="EMBL/GenBank/DDBJ databases">
        <title>Species Designations Belie Phenotypic and Genotypic Heterogeneity in Oral Streptococci.</title>
        <authorList>
            <person name="Velsko I."/>
        </authorList>
    </citation>
    <scope>NUCLEOTIDE SEQUENCE [LARGE SCALE GENOMIC DNA]</scope>
    <source>
        <strain evidence="2 3">BCC60</strain>
    </source>
</reference>
<feature type="signal peptide" evidence="1">
    <location>
        <begin position="1"/>
        <end position="25"/>
    </location>
</feature>
<comment type="caution">
    <text evidence="2">The sequence shown here is derived from an EMBL/GenBank/DDBJ whole genome shotgun (WGS) entry which is preliminary data.</text>
</comment>
<dbReference type="Proteomes" id="UP000281657">
    <property type="component" value="Unassembled WGS sequence"/>
</dbReference>
<evidence type="ECO:0000256" key="1">
    <source>
        <dbReference type="SAM" id="SignalP"/>
    </source>
</evidence>